<organism evidence="2">
    <name type="scientific">Lepeophtheirus salmonis</name>
    <name type="common">Salmon louse</name>
    <name type="synonym">Caligus salmonis</name>
    <dbReference type="NCBI Taxonomy" id="72036"/>
    <lineage>
        <taxon>Eukaryota</taxon>
        <taxon>Metazoa</taxon>
        <taxon>Ecdysozoa</taxon>
        <taxon>Arthropoda</taxon>
        <taxon>Crustacea</taxon>
        <taxon>Multicrustacea</taxon>
        <taxon>Hexanauplia</taxon>
        <taxon>Copepoda</taxon>
        <taxon>Siphonostomatoida</taxon>
        <taxon>Caligidae</taxon>
        <taxon>Lepeophtheirus</taxon>
    </lineage>
</organism>
<dbReference type="AlphaFoldDB" id="A0A0K2UUX5"/>
<sequence length="60" mass="6826">MDKMKNDNEDLFRKAGSEGDNLKKAPEFLSSLTKKIKEGPTKSMNQLTNDLSVARRTLKR</sequence>
<protein>
    <submittedName>
        <fullName evidence="2">Uncharacterized protein</fullName>
    </submittedName>
</protein>
<proteinExistence type="predicted"/>
<accession>A0A0K2UUX5</accession>
<evidence type="ECO:0000256" key="1">
    <source>
        <dbReference type="SAM" id="MobiDB-lite"/>
    </source>
</evidence>
<name>A0A0K2UUX5_LEPSM</name>
<feature type="region of interest" description="Disordered" evidence="1">
    <location>
        <begin position="1"/>
        <end position="25"/>
    </location>
</feature>
<dbReference type="EMBL" id="HACA01024722">
    <property type="protein sequence ID" value="CDW42083.1"/>
    <property type="molecule type" value="Transcribed_RNA"/>
</dbReference>
<evidence type="ECO:0000313" key="2">
    <source>
        <dbReference type="EMBL" id="CDW42083.1"/>
    </source>
</evidence>
<reference evidence="2" key="1">
    <citation type="submission" date="2014-05" db="EMBL/GenBank/DDBJ databases">
        <authorList>
            <person name="Chronopoulou M."/>
        </authorList>
    </citation>
    <scope>NUCLEOTIDE SEQUENCE</scope>
    <source>
        <tissue evidence="2">Whole organism</tissue>
    </source>
</reference>